<feature type="transmembrane region" description="Helical" evidence="13">
    <location>
        <begin position="2505"/>
        <end position="2525"/>
    </location>
</feature>
<dbReference type="Proteomes" id="UP001652641">
    <property type="component" value="Chromosome 7"/>
</dbReference>
<feature type="compositionally biased region" description="Low complexity" evidence="12">
    <location>
        <begin position="146"/>
        <end position="160"/>
    </location>
</feature>
<dbReference type="InterPro" id="IPR035986">
    <property type="entry name" value="PKD_dom_sf"/>
</dbReference>
<evidence type="ECO:0000256" key="12">
    <source>
        <dbReference type="SAM" id="MobiDB-lite"/>
    </source>
</evidence>
<feature type="compositionally biased region" description="Low complexity" evidence="12">
    <location>
        <begin position="819"/>
        <end position="836"/>
    </location>
</feature>
<keyword evidence="5 13" id="KW-0812">Transmembrane</keyword>
<evidence type="ECO:0000259" key="14">
    <source>
        <dbReference type="PROSITE" id="PS50093"/>
    </source>
</evidence>
<dbReference type="PROSITE" id="PS51111">
    <property type="entry name" value="REJ"/>
    <property type="match status" value="1"/>
</dbReference>
<dbReference type="PANTHER" id="PTHR46730:SF4">
    <property type="entry name" value="POLYCYSTIC KIDNEY DISEASE PROTEIN 1-LIKE 1"/>
    <property type="match status" value="1"/>
</dbReference>
<keyword evidence="4" id="KW-1003">Cell membrane</keyword>
<dbReference type="InterPro" id="IPR046791">
    <property type="entry name" value="Polycystin_dom"/>
</dbReference>
<evidence type="ECO:0000259" key="15">
    <source>
        <dbReference type="PROSITE" id="PS50095"/>
    </source>
</evidence>
<feature type="transmembrane region" description="Helical" evidence="13">
    <location>
        <begin position="2011"/>
        <end position="2040"/>
    </location>
</feature>
<feature type="domain" description="REJ" evidence="16">
    <location>
        <begin position="528"/>
        <end position="1417"/>
    </location>
</feature>
<keyword evidence="8" id="KW-0969">Cilium</keyword>
<comment type="similarity">
    <text evidence="3">Belongs to the polycystin family.</text>
</comment>
<keyword evidence="10" id="KW-0966">Cell projection</keyword>
<dbReference type="InterPro" id="IPR014010">
    <property type="entry name" value="REJ_dom"/>
</dbReference>
<evidence type="ECO:0000256" key="13">
    <source>
        <dbReference type="SAM" id="Phobius"/>
    </source>
</evidence>
<comment type="subcellular location">
    <subcellularLocation>
        <location evidence="2">Cell membrane</location>
        <topology evidence="2">Multi-pass membrane protein</topology>
    </subcellularLocation>
    <subcellularLocation>
        <location evidence="1">Cell projection</location>
        <location evidence="1">Cilium</location>
    </subcellularLocation>
</comment>
<feature type="region of interest" description="Disordered" evidence="12">
    <location>
        <begin position="1"/>
        <end position="71"/>
    </location>
</feature>
<dbReference type="Gene3D" id="2.60.60.20">
    <property type="entry name" value="PLAT/LH2 domain"/>
    <property type="match status" value="1"/>
</dbReference>
<dbReference type="PROSITE" id="PS50095">
    <property type="entry name" value="PLAT"/>
    <property type="match status" value="1"/>
</dbReference>
<name>A0ABM5AVN7_VULVU</name>
<evidence type="ECO:0000256" key="9">
    <source>
        <dbReference type="ARBA" id="ARBA00023136"/>
    </source>
</evidence>
<proteinExistence type="inferred from homology"/>
<dbReference type="RefSeq" id="XP_072618857.1">
    <property type="nucleotide sequence ID" value="XM_072762756.1"/>
</dbReference>
<dbReference type="InterPro" id="IPR013783">
    <property type="entry name" value="Ig-like_fold"/>
</dbReference>
<evidence type="ECO:0000313" key="17">
    <source>
        <dbReference type="Proteomes" id="UP001652641"/>
    </source>
</evidence>
<dbReference type="InterPro" id="IPR036392">
    <property type="entry name" value="PLAT/LH2_dom_sf"/>
</dbReference>
<dbReference type="CDD" id="cd00146">
    <property type="entry name" value="PKD"/>
    <property type="match status" value="1"/>
</dbReference>
<feature type="region of interest" description="Disordered" evidence="12">
    <location>
        <begin position="1875"/>
        <end position="1957"/>
    </location>
</feature>
<dbReference type="Pfam" id="PF02010">
    <property type="entry name" value="REJ"/>
    <property type="match status" value="2"/>
</dbReference>
<dbReference type="SMART" id="SM00089">
    <property type="entry name" value="PKD"/>
    <property type="match status" value="1"/>
</dbReference>
<dbReference type="SUPFAM" id="SSF49299">
    <property type="entry name" value="PKD domain"/>
    <property type="match status" value="1"/>
</dbReference>
<dbReference type="InterPro" id="IPR022409">
    <property type="entry name" value="PKD/Chitinase_dom"/>
</dbReference>
<feature type="compositionally biased region" description="Pro residues" evidence="12">
    <location>
        <begin position="851"/>
        <end position="861"/>
    </location>
</feature>
<dbReference type="Pfam" id="PF00801">
    <property type="entry name" value="PKD"/>
    <property type="match status" value="1"/>
</dbReference>
<evidence type="ECO:0000256" key="5">
    <source>
        <dbReference type="ARBA" id="ARBA00022692"/>
    </source>
</evidence>
<evidence type="ECO:0000259" key="16">
    <source>
        <dbReference type="PROSITE" id="PS51111"/>
    </source>
</evidence>
<evidence type="ECO:0000256" key="1">
    <source>
        <dbReference type="ARBA" id="ARBA00004138"/>
    </source>
</evidence>
<evidence type="ECO:0000313" key="18">
    <source>
        <dbReference type="RefSeq" id="XP_072618857.1"/>
    </source>
</evidence>
<dbReference type="Pfam" id="PF01477">
    <property type="entry name" value="PLAT"/>
    <property type="match status" value="1"/>
</dbReference>
<comment type="caution">
    <text evidence="11">Lacks conserved residue(s) required for the propagation of feature annotation.</text>
</comment>
<feature type="transmembrane region" description="Helical" evidence="13">
    <location>
        <begin position="1844"/>
        <end position="1865"/>
    </location>
</feature>
<dbReference type="Pfam" id="PF20519">
    <property type="entry name" value="Polycystin_dom"/>
    <property type="match status" value="1"/>
</dbReference>
<keyword evidence="9 13" id="KW-0472">Membrane</keyword>
<dbReference type="InterPro" id="IPR002859">
    <property type="entry name" value="PKD/REJ-like"/>
</dbReference>
<keyword evidence="17" id="KW-1185">Reference proteome</keyword>
<feature type="domain" description="PKD" evidence="14">
    <location>
        <begin position="445"/>
        <end position="523"/>
    </location>
</feature>
<dbReference type="InterPro" id="IPR000601">
    <property type="entry name" value="PKD_dom"/>
</dbReference>
<evidence type="ECO:0000256" key="3">
    <source>
        <dbReference type="ARBA" id="ARBA00007200"/>
    </source>
</evidence>
<accession>A0ABM5AVN7</accession>
<evidence type="ECO:0000256" key="7">
    <source>
        <dbReference type="ARBA" id="ARBA00022989"/>
    </source>
</evidence>
<sequence length="2676" mass="286818">MSPAKVTHPPGALTFGEEAQVLENPPPLASWDQDIVKATSRAPLSAASRRSQAAPDPGDHADRDSWGPSITITSFWNSSGPDPCRPRKCAVGPGSSVPCGLLQRSCPPAGPCRLRVRIPSCPSADDVASDVLPGTDVASTAASPGVPVRPAVSAPTSSPTAHPPTLPRSSLGHGGSASWPRPPTRCHPGAVSMHSPPDTLDAADRGFPDTDARAPLSLGFRVRASPKAALCLRVDFGDSSGVQVTIYNVSRGIAVTAYHQFRKEGVYVLKALIYNDLCGPGRELGPYYVEMGPATVSVFMNSSSIRRDELLVFAGSHADQKSTVVTHHFAAGPPCNVSFTCQSCVAGGQAWPSVTVQYRMQPISVYTNGTVFATDIDITFLAVTEETTPLEFVWSFGEGPALRTTSRSIKRRLSIPQWYSVTVQAASGLGRVASEPRRVRTQRRIVANRLVSPPSALLNASVTFTCRLNFGTNVAFLWDFGDGTMGPGGSSAHHTYQREGQFTVQVRAFNDVSAVSLAKQLFVVREPCQPPPVKNMGPGKVQVWRSQPVTLGVTFESAILCDISQGLSYTWTIRTSEGWPVPLPPGVSTRRQTITVPGYFLELGNYTALARVQVDGSVVHSNYSVGVEVRARAPVSVISEGTHLFISRAPSVTVVLSGSQSYDPDNPRATLRYHWTCTAAGAPGEPCFTASSPHSLRAGAPSLSFPASSLSNSYDQFLVTLTVSSAGRNSSEAQVFLSPRPDAALRFVRISRGSFKDVLVNWNEELSLRAECDACAAGPRLSYSWDLFLVNATEGTRRDGPFCRAVGLLGAAGLGADSTLPPSSAPSTAPSCPEPCGTGVASSRKQSPQPWVQPGPSPPGTPSSGPVGTHPLPAVGDAAFPGLARQDAGSPGTWSPRSPSPSPSDFEADYGDIQEAVPPTGRQPAHWSGASLPGADLSSSPGGGQGDGDNLLGPLRPAAGPALMVDWPKAPVGRALFRSYTASGITGHAVTIKPFSLSPGETYVVQASVASTRGLLGRAQLYVTLHPAPRDVACQVQPHRGLEAHTVFSVFCMAVRPVRAATQDFRYKFSYRIGNASEHTLYHGRDTQYYFVLPAGEPSDNYKVMVSTEITDGVGSRTLPCAVAVTVLPHFHGSLCLDEDTYNSSLKHLSTLQLMGSYTEIRNYITTITRVLSRWAAEDRSPSCGQWSRIQDALISSVCGLPVADQEDMTHSVLMLRGLLRFPRKLSFRSAALILKSARAPLAQSPLSGRLAVDKGLMLELILLVSEVLEASDWEKPRNSGFLQEEGTKILSDLLLDGLSASMEHQLHVSAGQMEFRTRLHHDLQSSVQSLGSVQVHLPADLAAQSPVGAVQGPCYISQLMLFKKNLYPWGRGPGQIGQVVSASLFGCSSRRPVGGWRLRAPVAVEFGEEGGLDNGRTRTAFVLLRDRVNVHEFTGAATPRESLHIRIEFFRPRSGAFPVMVLVRFSEKPTPSAFLVKKVYVWDEQPVHLHIPAGPLRDLSLGYLSLLDADYDRSPRNRYSAKAVNYTVRFHWLQCVAWEAGEWRPASSSPQPGASPGKVNCSHDRLVPVSISRRSPNATFSVSDISELQRHPENLLPGVLILVFTILYALLVTKSRRADCHERKKAGYVFLHEDAPPGHQLYAVVVDTGFRSPTRCSAKVYIVLCGEHGLSGPRELYCPEQPLFERNSRHTFVLSVPALLGPLRRICLWHDSRGPTPAWYVSHVMVKELAAGPGHSWLFPAECWLSASGRDGHTAWELRSLRRGLGFWKLLYCKFTEYLEDFHVWVSVYSRPSPSGFPPTARLTVAFALLCAYACLAALVTAAGQEQLVWALSAPDAAAAGSLWTGLLGTLLASPGAQLLSLLFRLSQDPGGPSRVNACRSRSPLVGAAPGPNPRGGTAEAGKTSQGGLVSGSSGACRRAAGGDGTGCPPPEREDLGADAAQRAPREKGTRGAQAASSGFGGVAALRWPRALLPWSGSAAWVLCGMVSVACGLGTAFLGYRFDPTQCVRWLYLLAASVLCCVLVTQPLLVSLLALGFAWRRRHDPHFFTEALHAATKDLGPELEARARPHPPHRVSQTEEVLAARQRARHLRRARPPSAAQLSAVRQKLQRQTQTRRALRDMCMFTLLLLLHLLILCGTGSRDAHSLHHAIRTEFTRGASSASGGLGSVADWWGWTLTTLLDGLHGGGAPLADPPGAQPRALGGKCYLLGSLVIRQLRRPSGSAGQLPSRAPALPEDLPPEVGGPDSAPVTEPATPGDSRGCGAREPWELSLGSTRGLVSRAGLSHVAPMSHPPCSRGPQLGADRPAAHAALSGLRAGGWIDGGTSAVSVHFVLYNCPTRLLSSVALHAELLPAGGLALAPLVESVAAFHSDSGLWHRLALPEQLAFLVLSLTQSCLQLHRAAQEGVRSYWGEPGSWLELAIAGAGLARYAASCHLATVGGAVTDRLHRGHFRGSMDLSFVTSWNQRVTWLQGTLSFLLTLKCIHLVSVQGTTASCSFLMRRSLAGAFAAALAGVLALAAHSHLRAVPPGTLTDFSRSPRSRLSRSDLQAPAWCCGALFMVMSTAWLGMLRGSFTTLARKRKSFQSQSVVRLADVTAYVRTEALAWLGLERPQQEEAEMVESHNYYLDDVSDLLDELLSKIHALSDSLQLPLPKQQFCDMQEARAKGHSSAGISA</sequence>
<evidence type="ECO:0000256" key="11">
    <source>
        <dbReference type="PROSITE-ProRule" id="PRU00152"/>
    </source>
</evidence>
<dbReference type="Gene3D" id="2.60.40.10">
    <property type="entry name" value="Immunoglobulins"/>
    <property type="match status" value="2"/>
</dbReference>
<feature type="domain" description="PLAT" evidence="15">
    <location>
        <begin position="1641"/>
        <end position="1760"/>
    </location>
</feature>
<dbReference type="SUPFAM" id="SSF49723">
    <property type="entry name" value="Lipase/lipooxygenase domain (PLAT/LH2 domain)"/>
    <property type="match status" value="1"/>
</dbReference>
<evidence type="ECO:0000256" key="10">
    <source>
        <dbReference type="ARBA" id="ARBA00023273"/>
    </source>
</evidence>
<dbReference type="GeneID" id="112911453"/>
<feature type="transmembrane region" description="Helical" evidence="13">
    <location>
        <begin position="2119"/>
        <end position="2137"/>
    </location>
</feature>
<keyword evidence="7 13" id="KW-1133">Transmembrane helix</keyword>
<feature type="transmembrane region" description="Helical" evidence="13">
    <location>
        <begin position="2471"/>
        <end position="2493"/>
    </location>
</feature>
<gene>
    <name evidence="18 19" type="primary">PKD1L1</name>
</gene>
<feature type="transmembrane region" description="Helical" evidence="13">
    <location>
        <begin position="1596"/>
        <end position="1614"/>
    </location>
</feature>
<reference evidence="18 19" key="1">
    <citation type="submission" date="2025-05" db="UniProtKB">
        <authorList>
            <consortium name="RefSeq"/>
        </authorList>
    </citation>
    <scope>IDENTIFICATION</scope>
    <source>
        <tissue evidence="18 19">Cell line</tissue>
    </source>
</reference>
<feature type="transmembrane region" description="Helical" evidence="13">
    <location>
        <begin position="2551"/>
        <end position="2571"/>
    </location>
</feature>
<evidence type="ECO:0000256" key="8">
    <source>
        <dbReference type="ARBA" id="ARBA00023069"/>
    </source>
</evidence>
<keyword evidence="6" id="KW-0677">Repeat</keyword>
<dbReference type="PROSITE" id="PS50093">
    <property type="entry name" value="PKD"/>
    <property type="match status" value="2"/>
</dbReference>
<organism evidence="17 18">
    <name type="scientific">Vulpes vulpes</name>
    <name type="common">Red fox</name>
    <dbReference type="NCBI Taxonomy" id="9627"/>
    <lineage>
        <taxon>Eukaryota</taxon>
        <taxon>Metazoa</taxon>
        <taxon>Chordata</taxon>
        <taxon>Craniata</taxon>
        <taxon>Vertebrata</taxon>
        <taxon>Euteleostomi</taxon>
        <taxon>Mammalia</taxon>
        <taxon>Eutheria</taxon>
        <taxon>Laurasiatheria</taxon>
        <taxon>Carnivora</taxon>
        <taxon>Caniformia</taxon>
        <taxon>Canidae</taxon>
        <taxon>Vulpes</taxon>
    </lineage>
</organism>
<dbReference type="InterPro" id="IPR001024">
    <property type="entry name" value="PLAT/LH2_dom"/>
</dbReference>
<feature type="compositionally biased region" description="Low complexity" evidence="12">
    <location>
        <begin position="1912"/>
        <end position="1921"/>
    </location>
</feature>
<dbReference type="PANTHER" id="PTHR46730">
    <property type="entry name" value="POLYCYSTIN-1"/>
    <property type="match status" value="1"/>
</dbReference>
<evidence type="ECO:0000256" key="4">
    <source>
        <dbReference type="ARBA" id="ARBA00022475"/>
    </source>
</evidence>
<feature type="region of interest" description="Disordered" evidence="12">
    <location>
        <begin position="135"/>
        <end position="208"/>
    </location>
</feature>
<feature type="transmembrane region" description="Helical" evidence="13">
    <location>
        <begin position="1804"/>
        <end position="1824"/>
    </location>
</feature>
<evidence type="ECO:0000256" key="2">
    <source>
        <dbReference type="ARBA" id="ARBA00004651"/>
    </source>
</evidence>
<feature type="region of interest" description="Disordered" evidence="12">
    <location>
        <begin position="2221"/>
        <end position="2266"/>
    </location>
</feature>
<feature type="domain" description="PKD" evidence="14">
    <location>
        <begin position="388"/>
        <end position="434"/>
    </location>
</feature>
<evidence type="ECO:0000313" key="19">
    <source>
        <dbReference type="RefSeq" id="XP_072618858.1"/>
    </source>
</evidence>
<evidence type="ECO:0000256" key="6">
    <source>
        <dbReference type="ARBA" id="ARBA00022737"/>
    </source>
</evidence>
<feature type="transmembrane region" description="Helical" evidence="13">
    <location>
        <begin position="1980"/>
        <end position="1999"/>
    </location>
</feature>
<feature type="region of interest" description="Disordered" evidence="12">
    <location>
        <begin position="819"/>
        <end position="955"/>
    </location>
</feature>
<dbReference type="RefSeq" id="XP_072618858.1">
    <property type="nucleotide sequence ID" value="XM_072762757.1"/>
</dbReference>
<feature type="compositionally biased region" description="Low complexity" evidence="12">
    <location>
        <begin position="38"/>
        <end position="56"/>
    </location>
</feature>
<protein>
    <submittedName>
        <fullName evidence="18 19">Polycystin-1-like protein 1</fullName>
    </submittedName>
</protein>